<evidence type="ECO:0000313" key="3">
    <source>
        <dbReference type="Proteomes" id="UP001341281"/>
    </source>
</evidence>
<feature type="region of interest" description="Disordered" evidence="1">
    <location>
        <begin position="38"/>
        <end position="106"/>
    </location>
</feature>
<evidence type="ECO:0000256" key="1">
    <source>
        <dbReference type="SAM" id="MobiDB-lite"/>
    </source>
</evidence>
<gene>
    <name evidence="2" type="ORF">U9M48_037529</name>
</gene>
<feature type="compositionally biased region" description="Basic residues" evidence="1">
    <location>
        <begin position="51"/>
        <end position="62"/>
    </location>
</feature>
<organism evidence="2 3">
    <name type="scientific">Paspalum notatum var. saurae</name>
    <dbReference type="NCBI Taxonomy" id="547442"/>
    <lineage>
        <taxon>Eukaryota</taxon>
        <taxon>Viridiplantae</taxon>
        <taxon>Streptophyta</taxon>
        <taxon>Embryophyta</taxon>
        <taxon>Tracheophyta</taxon>
        <taxon>Spermatophyta</taxon>
        <taxon>Magnoliopsida</taxon>
        <taxon>Liliopsida</taxon>
        <taxon>Poales</taxon>
        <taxon>Poaceae</taxon>
        <taxon>PACMAD clade</taxon>
        <taxon>Panicoideae</taxon>
        <taxon>Andropogonodae</taxon>
        <taxon>Paspaleae</taxon>
        <taxon>Paspalinae</taxon>
        <taxon>Paspalum</taxon>
    </lineage>
</organism>
<keyword evidence="3" id="KW-1185">Reference proteome</keyword>
<name>A0AAQ3X9D8_PASNO</name>
<evidence type="ECO:0000313" key="2">
    <source>
        <dbReference type="EMBL" id="WVZ91341.1"/>
    </source>
</evidence>
<accession>A0AAQ3X9D8</accession>
<feature type="region of interest" description="Disordered" evidence="1">
    <location>
        <begin position="200"/>
        <end position="327"/>
    </location>
</feature>
<sequence length="400" mass="41800">MNLVIEQPRIAIKGVPPAVRGLAYPISISAAAPDHVPVVAAASPPPPAAGGRRRRRWRRRRGPPSSAPLPGPGDGSAAADGDSRPPVHSRLGPLGHTAVVDPTCPASPLAQDASLVAKPHAPSPSPQASRELMARVECSVSPLAPDCSNIAVPCMSSTLPEATRVTSARAASQDLTLGLNEELPSVAAACSPVPWAPAGPLELEDAPLPLDDGLAQDGPGVGGLEPSPPSTPCARPVQDPTLAPPAVDYRPTGGDVFPHVYSRRPRHPAQFSTGGAASPRRSSPRQSCFMKKLRKKTSAILSTPPPARAPSRLPAAPPRRSRRIAGLGPDRSFLKDSTRIRKRVVRSLDIIDDNGGLGQQVLDAYAQLFTHQLSESHVQALAALLGWAPHEDVCLQADLS</sequence>
<dbReference type="EMBL" id="CP144752">
    <property type="protein sequence ID" value="WVZ91341.1"/>
    <property type="molecule type" value="Genomic_DNA"/>
</dbReference>
<feature type="compositionally biased region" description="Low complexity" evidence="1">
    <location>
        <begin position="274"/>
        <end position="285"/>
    </location>
</feature>
<protein>
    <submittedName>
        <fullName evidence="2">Uncharacterized protein</fullName>
    </submittedName>
</protein>
<feature type="compositionally biased region" description="Low complexity" evidence="1">
    <location>
        <begin position="200"/>
        <end position="218"/>
    </location>
</feature>
<dbReference type="Proteomes" id="UP001341281">
    <property type="component" value="Chromosome 08"/>
</dbReference>
<proteinExistence type="predicted"/>
<reference evidence="2 3" key="1">
    <citation type="submission" date="2024-02" db="EMBL/GenBank/DDBJ databases">
        <title>High-quality chromosome-scale genome assembly of Pensacola bahiagrass (Paspalum notatum Flugge var. saurae).</title>
        <authorList>
            <person name="Vega J.M."/>
            <person name="Podio M."/>
            <person name="Orjuela J."/>
            <person name="Siena L.A."/>
            <person name="Pessino S.C."/>
            <person name="Combes M.C."/>
            <person name="Mariac C."/>
            <person name="Albertini E."/>
            <person name="Pupilli F."/>
            <person name="Ortiz J.P.A."/>
            <person name="Leblanc O."/>
        </authorList>
    </citation>
    <scope>NUCLEOTIDE SEQUENCE [LARGE SCALE GENOMIC DNA]</scope>
    <source>
        <strain evidence="2">R1</strain>
        <tissue evidence="2">Leaf</tissue>
    </source>
</reference>
<dbReference type="AlphaFoldDB" id="A0AAQ3X9D8"/>